<dbReference type="Gene3D" id="1.10.260.40">
    <property type="entry name" value="lambda repressor-like DNA-binding domains"/>
    <property type="match status" value="1"/>
</dbReference>
<feature type="domain" description="HTH cro/C1-type" evidence="2">
    <location>
        <begin position="36"/>
        <end position="91"/>
    </location>
</feature>
<dbReference type="InterPro" id="IPR001387">
    <property type="entry name" value="Cro/C1-type_HTH"/>
</dbReference>
<protein>
    <submittedName>
        <fullName evidence="3">Transcriptional regulator with XRE-family HTH domain</fullName>
    </submittedName>
</protein>
<gene>
    <name evidence="3" type="ORF">FHS37_007507</name>
</gene>
<sequence length="568" mass="57047">MPKTALSWGNVVPLGRGTGMRGVGEMVAGDDFAGLLRELKERSGLSYGSLGKRLHMSASTLHRYVSGEVVPVEFAPVERLARLCRATPEELLELHRRWIRADALRGVKEDNRAKGEDRPAGRPAPRPAAPADESTSPEPEHPSPAAAGGPPEAGSEPLGTEAESSGTGVKSSDAAGGSSGAGAGSSGAAGGSPGAGVKPSGSAGGFPGAGAESPVPANEAAAVGTGSPGDAAPDSGGAAEEQVVTVVGEVRGGAPVGGRRPSRRAALYAGAAIALVTAVVLGTTLLPDGDTGRDGSPEAAGDAASVSATASPSGTARSASPSASASASPSASASASGSGSGKGEATPDGPGAARDGKGGGSAGRDTAGQGGVPVTVQTTPYYWDSPCEHSFLVDRSPQNVPEPPPQQDAVGWAAGLDAVSADRQTVALTLQGTGEETVVLRDLHVRVVGKGAPLTWNKYAMGVGCGGEVNTKAFDVSLDLGNPLAEPVNGQRDFPYSVNESDPEAFYVTAHTGGHDVRWYLELDWSSGSRKGTIRIDDHGKPFRTSASGIDYYGYMLGGSSWDHFEGT</sequence>
<reference evidence="3 4" key="1">
    <citation type="submission" date="2020-08" db="EMBL/GenBank/DDBJ databases">
        <title>Genomic Encyclopedia of Type Strains, Phase III (KMG-III): the genomes of soil and plant-associated and newly described type strains.</title>
        <authorList>
            <person name="Whitman W."/>
        </authorList>
    </citation>
    <scope>NUCLEOTIDE SEQUENCE [LARGE SCALE GENOMIC DNA]</scope>
    <source>
        <strain evidence="3 4">CECT 3273</strain>
    </source>
</reference>
<proteinExistence type="predicted"/>
<dbReference type="EMBL" id="JACHJI010000028">
    <property type="protein sequence ID" value="MBB4903410.1"/>
    <property type="molecule type" value="Genomic_DNA"/>
</dbReference>
<evidence type="ECO:0000256" key="1">
    <source>
        <dbReference type="SAM" id="MobiDB-lite"/>
    </source>
</evidence>
<dbReference type="CDD" id="cd00093">
    <property type="entry name" value="HTH_XRE"/>
    <property type="match status" value="1"/>
</dbReference>
<feature type="compositionally biased region" description="Low complexity" evidence="1">
    <location>
        <begin position="299"/>
        <end position="337"/>
    </location>
</feature>
<dbReference type="PROSITE" id="PS50943">
    <property type="entry name" value="HTH_CROC1"/>
    <property type="match status" value="1"/>
</dbReference>
<evidence type="ECO:0000259" key="2">
    <source>
        <dbReference type="PROSITE" id="PS50943"/>
    </source>
</evidence>
<dbReference type="GO" id="GO:0003677">
    <property type="term" value="F:DNA binding"/>
    <property type="evidence" value="ECO:0007669"/>
    <property type="project" value="InterPro"/>
</dbReference>
<name>A0A7W7PY16_9ACTN</name>
<dbReference type="Pfam" id="PF13560">
    <property type="entry name" value="HTH_31"/>
    <property type="match status" value="1"/>
</dbReference>
<feature type="compositionally biased region" description="Gly residues" evidence="1">
    <location>
        <begin position="177"/>
        <end position="194"/>
    </location>
</feature>
<dbReference type="SMART" id="SM00530">
    <property type="entry name" value="HTH_XRE"/>
    <property type="match status" value="1"/>
</dbReference>
<dbReference type="InterPro" id="IPR010982">
    <property type="entry name" value="Lambda_DNA-bd_dom_sf"/>
</dbReference>
<comment type="caution">
    <text evidence="3">The sequence shown here is derived from an EMBL/GenBank/DDBJ whole genome shotgun (WGS) entry which is preliminary data.</text>
</comment>
<feature type="compositionally biased region" description="Low complexity" evidence="1">
    <location>
        <begin position="228"/>
        <end position="239"/>
    </location>
</feature>
<feature type="compositionally biased region" description="Basic and acidic residues" evidence="1">
    <location>
        <begin position="109"/>
        <end position="120"/>
    </location>
</feature>
<accession>A0A7W7PY16</accession>
<keyword evidence="4" id="KW-1185">Reference proteome</keyword>
<feature type="region of interest" description="Disordered" evidence="1">
    <location>
        <begin position="289"/>
        <end position="379"/>
    </location>
</feature>
<feature type="compositionally biased region" description="Low complexity" evidence="1">
    <location>
        <begin position="129"/>
        <end position="159"/>
    </location>
</feature>
<evidence type="ECO:0000313" key="4">
    <source>
        <dbReference type="Proteomes" id="UP000579523"/>
    </source>
</evidence>
<evidence type="ECO:0000313" key="3">
    <source>
        <dbReference type="EMBL" id="MBB4903410.1"/>
    </source>
</evidence>
<dbReference type="Proteomes" id="UP000579523">
    <property type="component" value="Unassembled WGS sequence"/>
</dbReference>
<dbReference type="AlphaFoldDB" id="A0A7W7PY16"/>
<feature type="region of interest" description="Disordered" evidence="1">
    <location>
        <begin position="109"/>
        <end position="242"/>
    </location>
</feature>
<dbReference type="SUPFAM" id="SSF47413">
    <property type="entry name" value="lambda repressor-like DNA-binding domains"/>
    <property type="match status" value="1"/>
</dbReference>
<organism evidence="3 4">
    <name type="scientific">Streptomyces griseomycini</name>
    <dbReference type="NCBI Taxonomy" id="66895"/>
    <lineage>
        <taxon>Bacteria</taxon>
        <taxon>Bacillati</taxon>
        <taxon>Actinomycetota</taxon>
        <taxon>Actinomycetes</taxon>
        <taxon>Kitasatosporales</taxon>
        <taxon>Streptomycetaceae</taxon>
        <taxon>Streptomyces</taxon>
    </lineage>
</organism>